<dbReference type="AlphaFoldDB" id="A0A5J4UR18"/>
<dbReference type="EMBL" id="SNRW01013544">
    <property type="protein sequence ID" value="KAA6372502.1"/>
    <property type="molecule type" value="Genomic_DNA"/>
</dbReference>
<protein>
    <recommendedName>
        <fullName evidence="3">DDE-1 domain-containing protein</fullName>
    </recommendedName>
</protein>
<gene>
    <name evidence="1" type="ORF">EZS28_031971</name>
</gene>
<proteinExistence type="predicted"/>
<name>A0A5J4UR18_9EUKA</name>
<accession>A0A5J4UR18</accession>
<organism evidence="1 2">
    <name type="scientific">Streblomastix strix</name>
    <dbReference type="NCBI Taxonomy" id="222440"/>
    <lineage>
        <taxon>Eukaryota</taxon>
        <taxon>Metamonada</taxon>
        <taxon>Preaxostyla</taxon>
        <taxon>Oxymonadida</taxon>
        <taxon>Streblomastigidae</taxon>
        <taxon>Streblomastix</taxon>
    </lineage>
</organism>
<evidence type="ECO:0000313" key="2">
    <source>
        <dbReference type="Proteomes" id="UP000324800"/>
    </source>
</evidence>
<comment type="caution">
    <text evidence="1">The sequence shown here is derived from an EMBL/GenBank/DDBJ whole genome shotgun (WGS) entry which is preliminary data.</text>
</comment>
<evidence type="ECO:0008006" key="3">
    <source>
        <dbReference type="Google" id="ProtNLM"/>
    </source>
</evidence>
<reference evidence="1 2" key="1">
    <citation type="submission" date="2019-03" db="EMBL/GenBank/DDBJ databases">
        <title>Single cell metagenomics reveals metabolic interactions within the superorganism composed of flagellate Streblomastix strix and complex community of Bacteroidetes bacteria on its surface.</title>
        <authorList>
            <person name="Treitli S.C."/>
            <person name="Kolisko M."/>
            <person name="Husnik F."/>
            <person name="Keeling P."/>
            <person name="Hampl V."/>
        </authorList>
    </citation>
    <scope>NUCLEOTIDE SEQUENCE [LARGE SCALE GENOMIC DNA]</scope>
    <source>
        <strain evidence="1">ST1C</strain>
    </source>
</reference>
<dbReference type="Proteomes" id="UP000324800">
    <property type="component" value="Unassembled WGS sequence"/>
</dbReference>
<evidence type="ECO:0000313" key="1">
    <source>
        <dbReference type="EMBL" id="KAA6372502.1"/>
    </source>
</evidence>
<sequence length="135" mass="15563">MTRDQLSTTNNVAELKRNNIILATIDATRQVTTILNCKCGFSATGLFPRSVDKAIKCRYVIDDSDAPIHPEGRKTKRKTASGLNIVSDMEKKKRKEQNWEKILMRCVKRVIPGKCMSYLEKGHTINYYYFLKQFN</sequence>